<dbReference type="PANTHER" id="PTHR12236:SF79">
    <property type="entry name" value="CUTICULAR PROTEIN 50CB-RELATED"/>
    <property type="match status" value="1"/>
</dbReference>
<dbReference type="PROSITE" id="PS00233">
    <property type="entry name" value="CHIT_BIND_RR_1"/>
    <property type="match status" value="1"/>
</dbReference>
<feature type="signal peptide" evidence="5">
    <location>
        <begin position="1"/>
        <end position="19"/>
    </location>
</feature>
<dbReference type="GO" id="GO:0005615">
    <property type="term" value="C:extracellular space"/>
    <property type="evidence" value="ECO:0007669"/>
    <property type="project" value="TreeGrafter"/>
</dbReference>
<protein>
    <submittedName>
        <fullName evidence="7">Pro-resilin-like</fullName>
    </submittedName>
</protein>
<proteinExistence type="predicted"/>
<feature type="compositionally biased region" description="Polar residues" evidence="4">
    <location>
        <begin position="59"/>
        <end position="68"/>
    </location>
</feature>
<evidence type="ECO:0000313" key="7">
    <source>
        <dbReference type="RefSeq" id="XP_026483911.2"/>
    </source>
</evidence>
<dbReference type="PROSITE" id="PS51155">
    <property type="entry name" value="CHIT_BIND_RR_2"/>
    <property type="match status" value="1"/>
</dbReference>
<gene>
    <name evidence="7" type="primary">LOC113391962</name>
</gene>
<dbReference type="RefSeq" id="XP_026483911.2">
    <property type="nucleotide sequence ID" value="XM_026628126.2"/>
</dbReference>
<evidence type="ECO:0000256" key="3">
    <source>
        <dbReference type="PROSITE-ProRule" id="PRU00497"/>
    </source>
</evidence>
<dbReference type="PANTHER" id="PTHR12236">
    <property type="entry name" value="STRUCTURAL CONTITUENT OF CUTICLE"/>
    <property type="match status" value="1"/>
</dbReference>
<accession>A0A8B8HKF5</accession>
<keyword evidence="6" id="KW-1185">Reference proteome</keyword>
<dbReference type="PRINTS" id="PR00947">
    <property type="entry name" value="CUTICLE"/>
</dbReference>
<evidence type="ECO:0000313" key="6">
    <source>
        <dbReference type="Proteomes" id="UP001652626"/>
    </source>
</evidence>
<evidence type="ECO:0000256" key="2">
    <source>
        <dbReference type="ARBA" id="ARBA00022729"/>
    </source>
</evidence>
<dbReference type="GO" id="GO:0031012">
    <property type="term" value="C:extracellular matrix"/>
    <property type="evidence" value="ECO:0007669"/>
    <property type="project" value="TreeGrafter"/>
</dbReference>
<feature type="compositionally biased region" description="Basic and acidic residues" evidence="4">
    <location>
        <begin position="70"/>
        <end position="97"/>
    </location>
</feature>
<dbReference type="InterPro" id="IPR051217">
    <property type="entry name" value="Insect_Cuticle_Struc_Prot"/>
</dbReference>
<dbReference type="Pfam" id="PF00379">
    <property type="entry name" value="Chitin_bind_4"/>
    <property type="match status" value="1"/>
</dbReference>
<keyword evidence="1 3" id="KW-0193">Cuticle</keyword>
<dbReference type="Proteomes" id="UP001652626">
    <property type="component" value="Chromosome 27"/>
</dbReference>
<organism evidence="6 7">
    <name type="scientific">Vanessa tameamea</name>
    <name type="common">Kamehameha butterfly</name>
    <dbReference type="NCBI Taxonomy" id="334116"/>
    <lineage>
        <taxon>Eukaryota</taxon>
        <taxon>Metazoa</taxon>
        <taxon>Ecdysozoa</taxon>
        <taxon>Arthropoda</taxon>
        <taxon>Hexapoda</taxon>
        <taxon>Insecta</taxon>
        <taxon>Pterygota</taxon>
        <taxon>Neoptera</taxon>
        <taxon>Endopterygota</taxon>
        <taxon>Lepidoptera</taxon>
        <taxon>Glossata</taxon>
        <taxon>Ditrysia</taxon>
        <taxon>Papilionoidea</taxon>
        <taxon>Nymphalidae</taxon>
        <taxon>Nymphalinae</taxon>
        <taxon>Vanessa</taxon>
    </lineage>
</organism>
<keyword evidence="2 5" id="KW-0732">Signal</keyword>
<feature type="region of interest" description="Disordered" evidence="4">
    <location>
        <begin position="59"/>
        <end position="98"/>
    </location>
</feature>
<evidence type="ECO:0000256" key="5">
    <source>
        <dbReference type="SAM" id="SignalP"/>
    </source>
</evidence>
<name>A0A8B8HKF5_VANTA</name>
<dbReference type="GeneID" id="113391962"/>
<feature type="chain" id="PRO_5046333352" evidence="5">
    <location>
        <begin position="20"/>
        <end position="201"/>
    </location>
</feature>
<evidence type="ECO:0000256" key="4">
    <source>
        <dbReference type="SAM" id="MobiDB-lite"/>
    </source>
</evidence>
<evidence type="ECO:0000256" key="1">
    <source>
        <dbReference type="ARBA" id="ARBA00022460"/>
    </source>
</evidence>
<dbReference type="AlphaFoldDB" id="A0A8B8HKF5"/>
<reference evidence="7" key="1">
    <citation type="submission" date="2025-08" db="UniProtKB">
        <authorList>
            <consortium name="RefSeq"/>
        </authorList>
    </citation>
    <scope>IDENTIFICATION</scope>
    <source>
        <tissue evidence="7">Whole body</tissue>
    </source>
</reference>
<dbReference type="InterPro" id="IPR031311">
    <property type="entry name" value="CHIT_BIND_RR_consensus"/>
</dbReference>
<dbReference type="GO" id="GO:0042302">
    <property type="term" value="F:structural constituent of cuticle"/>
    <property type="evidence" value="ECO:0007669"/>
    <property type="project" value="UniProtKB-UniRule"/>
</dbReference>
<dbReference type="InterPro" id="IPR000618">
    <property type="entry name" value="Insect_cuticle"/>
</dbReference>
<sequence>MTHFKIFCVTLSLIALVHCEPPVPGYHYEPNNYHSNTFNTPSSSYLPSKTSLNLPSSYLPPNSFTGNGHNYDHRQSNSHNYDNHHSHHHGNDNEVPKSYEFGYSVKDAKSGNDYDRREMSDGNVVQGEYRVQLPDGRTQIVTYHADWQTGFHANVRYEGKASYPEPSNQGYNYNTPDYSGSLTGFQGNSGYKPVYGPPGYH</sequence>